<feature type="domain" description="DUF559" evidence="1">
    <location>
        <begin position="12"/>
        <end position="115"/>
    </location>
</feature>
<dbReference type="InterPro" id="IPR007569">
    <property type="entry name" value="DUF559"/>
</dbReference>
<dbReference type="Pfam" id="PF04480">
    <property type="entry name" value="DUF559"/>
    <property type="match status" value="1"/>
</dbReference>
<dbReference type="InterPro" id="IPR011335">
    <property type="entry name" value="Restrct_endonuc-II-like"/>
</dbReference>
<keyword evidence="3" id="KW-1185">Reference proteome</keyword>
<dbReference type="Proteomes" id="UP001500507">
    <property type="component" value="Unassembled WGS sequence"/>
</dbReference>
<evidence type="ECO:0000313" key="3">
    <source>
        <dbReference type="Proteomes" id="UP001500507"/>
    </source>
</evidence>
<proteinExistence type="predicted"/>
<reference evidence="2 3" key="1">
    <citation type="journal article" date="2019" name="Int. J. Syst. Evol. Microbiol.">
        <title>The Global Catalogue of Microorganisms (GCM) 10K type strain sequencing project: providing services to taxonomists for standard genome sequencing and annotation.</title>
        <authorList>
            <consortium name="The Broad Institute Genomics Platform"/>
            <consortium name="The Broad Institute Genome Sequencing Center for Infectious Disease"/>
            <person name="Wu L."/>
            <person name="Ma J."/>
        </authorList>
    </citation>
    <scope>NUCLEOTIDE SEQUENCE [LARGE SCALE GENOMIC DNA]</scope>
    <source>
        <strain evidence="2 3">JCM 16082</strain>
    </source>
</reference>
<dbReference type="GO" id="GO:0004519">
    <property type="term" value="F:endonuclease activity"/>
    <property type="evidence" value="ECO:0007669"/>
    <property type="project" value="UniProtKB-KW"/>
</dbReference>
<name>A0ABN1MCU4_9FLAO</name>
<organism evidence="2 3">
    <name type="scientific">Gangjinia marincola</name>
    <dbReference type="NCBI Taxonomy" id="578463"/>
    <lineage>
        <taxon>Bacteria</taxon>
        <taxon>Pseudomonadati</taxon>
        <taxon>Bacteroidota</taxon>
        <taxon>Flavobacteriia</taxon>
        <taxon>Flavobacteriales</taxon>
        <taxon>Flavobacteriaceae</taxon>
        <taxon>Gangjinia</taxon>
    </lineage>
</organism>
<protein>
    <submittedName>
        <fullName evidence="2">Endonuclease domain-containing protein</fullName>
    </submittedName>
</protein>
<evidence type="ECO:0000259" key="1">
    <source>
        <dbReference type="Pfam" id="PF04480"/>
    </source>
</evidence>
<dbReference type="CDD" id="cd01038">
    <property type="entry name" value="Endonuclease_DUF559"/>
    <property type="match status" value="1"/>
</dbReference>
<dbReference type="InterPro" id="IPR047216">
    <property type="entry name" value="Endonuclease_DUF559_bact"/>
</dbReference>
<dbReference type="RefSeq" id="WP_343762314.1">
    <property type="nucleotide sequence ID" value="NZ_BAAAFG010000001.1"/>
</dbReference>
<dbReference type="EMBL" id="BAAAFG010000001">
    <property type="protein sequence ID" value="GAA0870908.1"/>
    <property type="molecule type" value="Genomic_DNA"/>
</dbReference>
<gene>
    <name evidence="2" type="ORF">GCM10009117_00530</name>
</gene>
<comment type="caution">
    <text evidence="2">The sequence shown here is derived from an EMBL/GenBank/DDBJ whole genome shotgun (WGS) entry which is preliminary data.</text>
</comment>
<keyword evidence="2" id="KW-0540">Nuclease</keyword>
<keyword evidence="2" id="KW-0378">Hydrolase</keyword>
<keyword evidence="2" id="KW-0255">Endonuclease</keyword>
<dbReference type="Gene3D" id="3.40.960.10">
    <property type="entry name" value="VSR Endonuclease"/>
    <property type="match status" value="1"/>
</dbReference>
<accession>A0ABN1MCU4</accession>
<dbReference type="PANTHER" id="PTHR38590:SF1">
    <property type="entry name" value="BLL0828 PROTEIN"/>
    <property type="match status" value="1"/>
</dbReference>
<dbReference type="PANTHER" id="PTHR38590">
    <property type="entry name" value="BLL0828 PROTEIN"/>
    <property type="match status" value="1"/>
</dbReference>
<sequence length="122" mass="14624">MSFNKILPYTKEARQLSRSLRKNQTETEKMLWQKIRFNQLGVMFFRQFPILDYVVDFYAKEIGLAIEIDGKYHDNQFLEDAHRQVRIEKLGVYFLRFSNKAILEDMDTVLSEIEAIIIERID</sequence>
<evidence type="ECO:0000313" key="2">
    <source>
        <dbReference type="EMBL" id="GAA0870908.1"/>
    </source>
</evidence>
<dbReference type="SUPFAM" id="SSF52980">
    <property type="entry name" value="Restriction endonuclease-like"/>
    <property type="match status" value="1"/>
</dbReference>